<comment type="caution">
    <text evidence="2">The sequence shown here is derived from an EMBL/GenBank/DDBJ whole genome shotgun (WGS) entry which is preliminary data.</text>
</comment>
<sequence length="142" mass="15987">MAYGRFSTDTQNPRSADDQIAMLCEIASKAGWQVVRSEKDEGVSGSQSDREGFMRIAEAAHNREFSVLMVEGLERLSRNRADLFQLYDNVLKPNGIRIYVARSNSIMDDTAMMLLAWKAGEDLTQLKQQVRRGQNAVITDGR</sequence>
<dbReference type="InterPro" id="IPR006119">
    <property type="entry name" value="Resolv_N"/>
</dbReference>
<dbReference type="CDD" id="cd00338">
    <property type="entry name" value="Ser_Recombinase"/>
    <property type="match status" value="1"/>
</dbReference>
<dbReference type="Gene3D" id="3.40.50.1390">
    <property type="entry name" value="Resolvase, N-terminal catalytic domain"/>
    <property type="match status" value="1"/>
</dbReference>
<evidence type="ECO:0000259" key="1">
    <source>
        <dbReference type="PROSITE" id="PS51736"/>
    </source>
</evidence>
<dbReference type="GO" id="GO:0003677">
    <property type="term" value="F:DNA binding"/>
    <property type="evidence" value="ECO:0007669"/>
    <property type="project" value="InterPro"/>
</dbReference>
<reference evidence="2 3" key="1">
    <citation type="submission" date="2020-08" db="EMBL/GenBank/DDBJ databases">
        <title>Functional genomics of gut bacteria from endangered species of beetles.</title>
        <authorList>
            <person name="Carlos-Shanley C."/>
        </authorList>
    </citation>
    <scope>NUCLEOTIDE SEQUENCE [LARGE SCALE GENOMIC DNA]</scope>
    <source>
        <strain evidence="2 3">S00192</strain>
    </source>
</reference>
<dbReference type="Pfam" id="PF00239">
    <property type="entry name" value="Resolvase"/>
    <property type="match status" value="1"/>
</dbReference>
<dbReference type="InterPro" id="IPR050639">
    <property type="entry name" value="SSR_resolvase"/>
</dbReference>
<dbReference type="GO" id="GO:0000150">
    <property type="term" value="F:DNA strand exchange activity"/>
    <property type="evidence" value="ECO:0007669"/>
    <property type="project" value="InterPro"/>
</dbReference>
<dbReference type="InterPro" id="IPR036162">
    <property type="entry name" value="Resolvase-like_N_sf"/>
</dbReference>
<dbReference type="AlphaFoldDB" id="A0A7W9FX59"/>
<dbReference type="PANTHER" id="PTHR30461">
    <property type="entry name" value="DNA-INVERTASE FROM LAMBDOID PROPHAGE"/>
    <property type="match status" value="1"/>
</dbReference>
<accession>A0A7W9FX59</accession>
<proteinExistence type="predicted"/>
<dbReference type="EMBL" id="JACHLJ010000006">
    <property type="protein sequence ID" value="MBB5773106.1"/>
    <property type="molecule type" value="Genomic_DNA"/>
</dbReference>
<name>A0A7W9FX59_BREVE</name>
<feature type="domain" description="Resolvase/invertase-type recombinase catalytic" evidence="1">
    <location>
        <begin position="1"/>
        <end position="142"/>
    </location>
</feature>
<gene>
    <name evidence="2" type="ORF">HNP47_003130</name>
</gene>
<dbReference type="SUPFAM" id="SSF53041">
    <property type="entry name" value="Resolvase-like"/>
    <property type="match status" value="1"/>
</dbReference>
<organism evidence="2 3">
    <name type="scientific">Brevundimonas vesicularis</name>
    <name type="common">Pseudomonas vesicularis</name>
    <dbReference type="NCBI Taxonomy" id="41276"/>
    <lineage>
        <taxon>Bacteria</taxon>
        <taxon>Pseudomonadati</taxon>
        <taxon>Pseudomonadota</taxon>
        <taxon>Alphaproteobacteria</taxon>
        <taxon>Caulobacterales</taxon>
        <taxon>Caulobacteraceae</taxon>
        <taxon>Brevundimonas</taxon>
    </lineage>
</organism>
<dbReference type="Proteomes" id="UP000556201">
    <property type="component" value="Unassembled WGS sequence"/>
</dbReference>
<dbReference type="RefSeq" id="WP_184280263.1">
    <property type="nucleotide sequence ID" value="NZ_JACHLJ010000006.1"/>
</dbReference>
<dbReference type="SMART" id="SM00857">
    <property type="entry name" value="Resolvase"/>
    <property type="match status" value="1"/>
</dbReference>
<evidence type="ECO:0000313" key="3">
    <source>
        <dbReference type="Proteomes" id="UP000556201"/>
    </source>
</evidence>
<dbReference type="PROSITE" id="PS51736">
    <property type="entry name" value="RECOMBINASES_3"/>
    <property type="match status" value="1"/>
</dbReference>
<dbReference type="PANTHER" id="PTHR30461:SF23">
    <property type="entry name" value="DNA RECOMBINASE-RELATED"/>
    <property type="match status" value="1"/>
</dbReference>
<protein>
    <submittedName>
        <fullName evidence="2">DNA invertase Pin-like site-specific DNA recombinase</fullName>
    </submittedName>
</protein>
<evidence type="ECO:0000313" key="2">
    <source>
        <dbReference type="EMBL" id="MBB5773106.1"/>
    </source>
</evidence>